<keyword evidence="1" id="KW-0812">Transmembrane</keyword>
<protein>
    <submittedName>
        <fullName evidence="2">Uncharacterized protein</fullName>
    </submittedName>
</protein>
<organism evidence="2 3">
    <name type="scientific">Methylorubrum aminovorans</name>
    <dbReference type="NCBI Taxonomy" id="269069"/>
    <lineage>
        <taxon>Bacteria</taxon>
        <taxon>Pseudomonadati</taxon>
        <taxon>Pseudomonadota</taxon>
        <taxon>Alphaproteobacteria</taxon>
        <taxon>Hyphomicrobiales</taxon>
        <taxon>Methylobacteriaceae</taxon>
        <taxon>Methylorubrum</taxon>
    </lineage>
</organism>
<keyword evidence="1" id="KW-1133">Transmembrane helix</keyword>
<name>A0ABQ4UFU6_9HYPH</name>
<gene>
    <name evidence="2" type="ORF">LNAOJCKE_1861</name>
</gene>
<keyword evidence="3" id="KW-1185">Reference proteome</keyword>
<dbReference type="EMBL" id="BPRC01000005">
    <property type="protein sequence ID" value="GJE64655.1"/>
    <property type="molecule type" value="Genomic_DNA"/>
</dbReference>
<accession>A0ABQ4UFU6</accession>
<evidence type="ECO:0000256" key="1">
    <source>
        <dbReference type="SAM" id="Phobius"/>
    </source>
</evidence>
<evidence type="ECO:0000313" key="2">
    <source>
        <dbReference type="EMBL" id="GJE64655.1"/>
    </source>
</evidence>
<evidence type="ECO:0000313" key="3">
    <source>
        <dbReference type="Proteomes" id="UP001055039"/>
    </source>
</evidence>
<proteinExistence type="predicted"/>
<dbReference type="Proteomes" id="UP001055039">
    <property type="component" value="Unassembled WGS sequence"/>
</dbReference>
<sequence length="194" mass="21209">MRWLLRTLGGVAALLILNGAILLGTWIVLRNMTFTDPFAEQIAAHYRRSIPAEIDITSMVAQGSDATLIDLIIPVRREGCGGAAFQLSDAAAAQITKQGLAFLGSARIGRGYKNGPKEYYATYQPWQETPVPSTWMGDGIWAAGFGCLKDDARHFDADAVYRAVRVPGAYFTTGPETELLIIPRLRLVVLTYFG</sequence>
<feature type="transmembrane region" description="Helical" evidence="1">
    <location>
        <begin position="7"/>
        <end position="29"/>
    </location>
</feature>
<comment type="caution">
    <text evidence="2">The sequence shown here is derived from an EMBL/GenBank/DDBJ whole genome shotgun (WGS) entry which is preliminary data.</text>
</comment>
<keyword evidence="1" id="KW-0472">Membrane</keyword>
<reference evidence="2" key="2">
    <citation type="submission" date="2021-08" db="EMBL/GenBank/DDBJ databases">
        <authorList>
            <person name="Tani A."/>
            <person name="Ola A."/>
            <person name="Ogura Y."/>
            <person name="Katsura K."/>
            <person name="Hayashi T."/>
        </authorList>
    </citation>
    <scope>NUCLEOTIDE SEQUENCE</scope>
    <source>
        <strain evidence="2">NBRC 15686</strain>
    </source>
</reference>
<reference evidence="2" key="1">
    <citation type="journal article" date="2021" name="Front. Microbiol.">
        <title>Comprehensive Comparative Genomics and Phenotyping of Methylobacterium Species.</title>
        <authorList>
            <person name="Alessa O."/>
            <person name="Ogura Y."/>
            <person name="Fujitani Y."/>
            <person name="Takami H."/>
            <person name="Hayashi T."/>
            <person name="Sahin N."/>
            <person name="Tani A."/>
        </authorList>
    </citation>
    <scope>NUCLEOTIDE SEQUENCE</scope>
    <source>
        <strain evidence="2">NBRC 15686</strain>
    </source>
</reference>